<gene>
    <name evidence="1" type="ORF">XYCOK13_42320</name>
</gene>
<evidence type="ECO:0000313" key="2">
    <source>
        <dbReference type="Proteomes" id="UP000677918"/>
    </source>
</evidence>
<dbReference type="AlphaFoldDB" id="A0A8J4H925"/>
<evidence type="ECO:0008006" key="3">
    <source>
        <dbReference type="Google" id="ProtNLM"/>
    </source>
</evidence>
<accession>A0A8J4H925</accession>
<dbReference type="Proteomes" id="UP000677918">
    <property type="component" value="Unassembled WGS sequence"/>
</dbReference>
<organism evidence="1 2">
    <name type="scientific">Xylanibacillus composti</name>
    <dbReference type="NCBI Taxonomy" id="1572762"/>
    <lineage>
        <taxon>Bacteria</taxon>
        <taxon>Bacillati</taxon>
        <taxon>Bacillota</taxon>
        <taxon>Bacilli</taxon>
        <taxon>Bacillales</taxon>
        <taxon>Paenibacillaceae</taxon>
        <taxon>Xylanibacillus</taxon>
    </lineage>
</organism>
<comment type="caution">
    <text evidence="1">The sequence shown here is derived from an EMBL/GenBank/DDBJ whole genome shotgun (WGS) entry which is preliminary data.</text>
</comment>
<keyword evidence="2" id="KW-1185">Reference proteome</keyword>
<proteinExistence type="predicted"/>
<sequence>MEHFHDEAELGDSPAPILVMESKHRRRIQDKFARSLVGKEVICLNIPDDYHYMDEDLIGLLLSSVSEYIDVH</sequence>
<name>A0A8J4H925_9BACL</name>
<dbReference type="EMBL" id="BOVK01000086">
    <property type="protein sequence ID" value="GIQ71408.1"/>
    <property type="molecule type" value="Genomic_DNA"/>
</dbReference>
<dbReference type="RefSeq" id="WP_213414200.1">
    <property type="nucleotide sequence ID" value="NZ_BOVK01000086.1"/>
</dbReference>
<reference evidence="1" key="1">
    <citation type="submission" date="2021-04" db="EMBL/GenBank/DDBJ databases">
        <title>Draft genome sequence of Xylanibacillus composti strain K13.</title>
        <authorList>
            <person name="Uke A."/>
            <person name="Chhe C."/>
            <person name="Baramee S."/>
            <person name="Kosugi A."/>
        </authorList>
    </citation>
    <scope>NUCLEOTIDE SEQUENCE</scope>
    <source>
        <strain evidence="1">K13</strain>
    </source>
</reference>
<evidence type="ECO:0000313" key="1">
    <source>
        <dbReference type="EMBL" id="GIQ71408.1"/>
    </source>
</evidence>
<protein>
    <recommendedName>
        <fullName evidence="3">Protein-tyrosine-phosphatase</fullName>
    </recommendedName>
</protein>